<feature type="signal peptide" evidence="1">
    <location>
        <begin position="1"/>
        <end position="18"/>
    </location>
</feature>
<dbReference type="Proteomes" id="UP001149074">
    <property type="component" value="Unassembled WGS sequence"/>
</dbReference>
<feature type="chain" id="PRO_5040950274" evidence="1">
    <location>
        <begin position="19"/>
        <end position="171"/>
    </location>
</feature>
<reference evidence="2" key="1">
    <citation type="submission" date="2022-11" db="EMBL/GenBank/DDBJ databases">
        <authorList>
            <person name="Petersen C."/>
        </authorList>
    </citation>
    <scope>NUCLEOTIDE SEQUENCE</scope>
    <source>
        <strain evidence="2">IBT 30761</strain>
    </source>
</reference>
<evidence type="ECO:0000313" key="3">
    <source>
        <dbReference type="Proteomes" id="UP001149074"/>
    </source>
</evidence>
<dbReference type="RefSeq" id="XP_056469550.1">
    <property type="nucleotide sequence ID" value="XM_056624562.1"/>
</dbReference>
<comment type="caution">
    <text evidence="2">The sequence shown here is derived from an EMBL/GenBank/DDBJ whole genome shotgun (WGS) entry which is preliminary data.</text>
</comment>
<name>A0A9W9EJK5_9EURO</name>
<dbReference type="EMBL" id="JAPQKI010000011">
    <property type="protein sequence ID" value="KAJ5083028.1"/>
    <property type="molecule type" value="Genomic_DNA"/>
</dbReference>
<keyword evidence="1" id="KW-0732">Signal</keyword>
<dbReference type="AlphaFoldDB" id="A0A9W9EJK5"/>
<keyword evidence="3" id="KW-1185">Reference proteome</keyword>
<dbReference type="GeneID" id="81363541"/>
<protein>
    <submittedName>
        <fullName evidence="2">Uncharacterized protein</fullName>
    </submittedName>
</protein>
<proteinExistence type="predicted"/>
<dbReference type="OrthoDB" id="4360921at2759"/>
<sequence length="171" mass="18186">MQFELSALMAVLAATAIASPVPTADKSMCASKVVSTLNSLTKDVTAGTEKNQNRQGPFATKFLFQAIVSGGRATFRLFPTLTKAIATAGETGCQNLSEEDQKRVCAAAQMKLVKELGGKKCLLRSHRLATLISAVLRTEEGAVDIYLLGIVPNTPVCGDNLESTVKNLQEI</sequence>
<gene>
    <name evidence="2" type="ORF">N7532_012071</name>
</gene>
<organism evidence="2 3">
    <name type="scientific">Penicillium argentinense</name>
    <dbReference type="NCBI Taxonomy" id="1131581"/>
    <lineage>
        <taxon>Eukaryota</taxon>
        <taxon>Fungi</taxon>
        <taxon>Dikarya</taxon>
        <taxon>Ascomycota</taxon>
        <taxon>Pezizomycotina</taxon>
        <taxon>Eurotiomycetes</taxon>
        <taxon>Eurotiomycetidae</taxon>
        <taxon>Eurotiales</taxon>
        <taxon>Aspergillaceae</taxon>
        <taxon>Penicillium</taxon>
    </lineage>
</organism>
<evidence type="ECO:0000313" key="2">
    <source>
        <dbReference type="EMBL" id="KAJ5083028.1"/>
    </source>
</evidence>
<evidence type="ECO:0000256" key="1">
    <source>
        <dbReference type="SAM" id="SignalP"/>
    </source>
</evidence>
<reference evidence="2" key="2">
    <citation type="journal article" date="2023" name="IMA Fungus">
        <title>Comparative genomic study of the Penicillium genus elucidates a diverse pangenome and 15 lateral gene transfer events.</title>
        <authorList>
            <person name="Petersen C."/>
            <person name="Sorensen T."/>
            <person name="Nielsen M.R."/>
            <person name="Sondergaard T.E."/>
            <person name="Sorensen J.L."/>
            <person name="Fitzpatrick D.A."/>
            <person name="Frisvad J.C."/>
            <person name="Nielsen K.L."/>
        </authorList>
    </citation>
    <scope>NUCLEOTIDE SEQUENCE</scope>
    <source>
        <strain evidence="2">IBT 30761</strain>
    </source>
</reference>
<accession>A0A9W9EJK5</accession>